<accession>A0AAN6VGK6</accession>
<dbReference type="PANTHER" id="PTHR39603">
    <property type="entry name" value="CYANOVIRIN-N DOMAIN-CONTAINING PROTEIN"/>
    <property type="match status" value="1"/>
</dbReference>
<feature type="signal peptide" evidence="1">
    <location>
        <begin position="1"/>
        <end position="20"/>
    </location>
</feature>
<comment type="caution">
    <text evidence="2">The sequence shown here is derived from an EMBL/GenBank/DDBJ whole genome shotgun (WGS) entry which is preliminary data.</text>
</comment>
<dbReference type="EMBL" id="MU857073">
    <property type="protein sequence ID" value="KAK4150416.1"/>
    <property type="molecule type" value="Genomic_DNA"/>
</dbReference>
<organism evidence="2 3">
    <name type="scientific">Chaetomidium leptoderma</name>
    <dbReference type="NCBI Taxonomy" id="669021"/>
    <lineage>
        <taxon>Eukaryota</taxon>
        <taxon>Fungi</taxon>
        <taxon>Dikarya</taxon>
        <taxon>Ascomycota</taxon>
        <taxon>Pezizomycotina</taxon>
        <taxon>Sordariomycetes</taxon>
        <taxon>Sordariomycetidae</taxon>
        <taxon>Sordariales</taxon>
        <taxon>Chaetomiaceae</taxon>
        <taxon>Chaetomidium</taxon>
    </lineage>
</organism>
<dbReference type="AlphaFoldDB" id="A0AAN6VGK6"/>
<dbReference type="Proteomes" id="UP001302745">
    <property type="component" value="Unassembled WGS sequence"/>
</dbReference>
<reference evidence="2" key="2">
    <citation type="submission" date="2023-05" db="EMBL/GenBank/DDBJ databases">
        <authorList>
            <consortium name="Lawrence Berkeley National Laboratory"/>
            <person name="Steindorff A."/>
            <person name="Hensen N."/>
            <person name="Bonometti L."/>
            <person name="Westerberg I."/>
            <person name="Brannstrom I.O."/>
            <person name="Guillou S."/>
            <person name="Cros-Aarteil S."/>
            <person name="Calhoun S."/>
            <person name="Haridas S."/>
            <person name="Kuo A."/>
            <person name="Mondo S."/>
            <person name="Pangilinan J."/>
            <person name="Riley R."/>
            <person name="Labutti K."/>
            <person name="Andreopoulos B."/>
            <person name="Lipzen A."/>
            <person name="Chen C."/>
            <person name="Yanf M."/>
            <person name="Daum C."/>
            <person name="Ng V."/>
            <person name="Clum A."/>
            <person name="Ohm R."/>
            <person name="Martin F."/>
            <person name="Silar P."/>
            <person name="Natvig D."/>
            <person name="Lalanne C."/>
            <person name="Gautier V."/>
            <person name="Ament-Velasquez S.L."/>
            <person name="Kruys A."/>
            <person name="Hutchinson M.I."/>
            <person name="Powell A.J."/>
            <person name="Barry K."/>
            <person name="Miller A.N."/>
            <person name="Grigoriev I.V."/>
            <person name="Debuchy R."/>
            <person name="Gladieux P."/>
            <person name="Thoren M.H."/>
            <person name="Johannesson H."/>
        </authorList>
    </citation>
    <scope>NUCLEOTIDE SEQUENCE</scope>
    <source>
        <strain evidence="2">CBS 538.74</strain>
    </source>
</reference>
<evidence type="ECO:0000313" key="3">
    <source>
        <dbReference type="Proteomes" id="UP001302745"/>
    </source>
</evidence>
<keyword evidence="1" id="KW-0732">Signal</keyword>
<gene>
    <name evidence="2" type="ORF">C8A00DRAFT_36984</name>
</gene>
<evidence type="ECO:0000256" key="1">
    <source>
        <dbReference type="SAM" id="SignalP"/>
    </source>
</evidence>
<feature type="chain" id="PRO_5042903820" evidence="1">
    <location>
        <begin position="21"/>
        <end position="180"/>
    </location>
</feature>
<evidence type="ECO:0000313" key="2">
    <source>
        <dbReference type="EMBL" id="KAK4150416.1"/>
    </source>
</evidence>
<protein>
    <submittedName>
        <fullName evidence="2">Uncharacterized protein</fullName>
    </submittedName>
</protein>
<reference evidence="2" key="1">
    <citation type="journal article" date="2023" name="Mol. Phylogenet. Evol.">
        <title>Genome-scale phylogeny and comparative genomics of the fungal order Sordariales.</title>
        <authorList>
            <person name="Hensen N."/>
            <person name="Bonometti L."/>
            <person name="Westerberg I."/>
            <person name="Brannstrom I.O."/>
            <person name="Guillou S."/>
            <person name="Cros-Aarteil S."/>
            <person name="Calhoun S."/>
            <person name="Haridas S."/>
            <person name="Kuo A."/>
            <person name="Mondo S."/>
            <person name="Pangilinan J."/>
            <person name="Riley R."/>
            <person name="LaButti K."/>
            <person name="Andreopoulos B."/>
            <person name="Lipzen A."/>
            <person name="Chen C."/>
            <person name="Yan M."/>
            <person name="Daum C."/>
            <person name="Ng V."/>
            <person name="Clum A."/>
            <person name="Steindorff A."/>
            <person name="Ohm R.A."/>
            <person name="Martin F."/>
            <person name="Silar P."/>
            <person name="Natvig D.O."/>
            <person name="Lalanne C."/>
            <person name="Gautier V."/>
            <person name="Ament-Velasquez S.L."/>
            <person name="Kruys A."/>
            <person name="Hutchinson M.I."/>
            <person name="Powell A.J."/>
            <person name="Barry K."/>
            <person name="Miller A.N."/>
            <person name="Grigoriev I.V."/>
            <person name="Debuchy R."/>
            <person name="Gladieux P."/>
            <person name="Hiltunen Thoren M."/>
            <person name="Johannesson H."/>
        </authorList>
    </citation>
    <scope>NUCLEOTIDE SEQUENCE</scope>
    <source>
        <strain evidence="2">CBS 538.74</strain>
    </source>
</reference>
<proteinExistence type="predicted"/>
<name>A0AAN6VGK6_9PEZI</name>
<sequence>MVKTAITLAAAAALAMAASAAALPAATSPTTFSFAQWVEDIISHPDTALTVDEAIAGAHAASIVGSAGGLQKRAYCESAIGTPRAPGRDAAACVDYLARLGGLGYICGVPPGKPTLGMCVIGGAQIVASQSNNIANSVNCNDVARTAGLIFDSCWRADDTVMGGEVCINSPKLYIVIAGI</sequence>
<dbReference type="PANTHER" id="PTHR39603:SF1">
    <property type="entry name" value="CYANOVIRIN-N DOMAIN-CONTAINING PROTEIN"/>
    <property type="match status" value="1"/>
</dbReference>
<keyword evidence="3" id="KW-1185">Reference proteome</keyword>